<sequence length="1353" mass="146246">MKSLRLTVAKGLRRRRAEEAIFNQHFRSCPRTSEVPVQQSKRGSETWAHASPSSPHSPSPSPSQSRRAEGIPLSEVDCFSVTSVGQLWHDVTMLMKSTYTFKACDVELLCEALHFHGQLFVFRQPGGTGTGAGEPAGGKLGLSPVAGSSRAHGLSSPTAPKSPQAAAVRRIQAALGGRRRSVVAAEAGGEDDAMMMGGMFDGLVGEEEDIAAFGEEGVDPADRRGSLMSGHRRSSVFEMPTSVLEAGDTLCDFSNCVVLCLSGKATLKVPGFDAFAREAVRGSIAETLWKEDVQRRKSDLPGEGARAPGSAIASAAAVGGRRGSGVPPGSGGGGMFGSALVLPTPSHTAAPAFSLLQSPAREGEAVSPHSCRSLLSPRTRQREETPRERVARMAERRRLLQRSIRLSANVRAGKEQRIPKEEMESKRSAPARTFTDSSLAPTATPLLLLSPTPPPRTSPEPGGTTPHTVPSSRRTLKKRPHSASPPALALDPCASLGSTLRPHTSSPISAEGGRRMPASQSLGSPYLLPSPMISPAVPPSLGSASPREVRLRLSDTRASLDLFGDENDNDSVKASTLLTKEETRGQEVWTELLDDDKDVGSARGGRDTKRERRRETELDESRLDRPEGTSAGLRVRVDREGGSEEDGDEVSSSDYTDSDAPRTPVVLLFSKAVETGCCYELTKPVHVSLTGHHGGVSGEVVFLTLNKDALRDPAVIRAAVERQTVTQKLASSVADLLTGGSASVFLRLSPDLSFADDITGKLPPMSPLTHHPKFPRLLSLMAGVESELHKEFNLEETARLRAKANAPLPHVPPDSVKSLIDSLGGSGPSAQTPREGGAVQRFSHRHHSPRHREHQQQFHMDAPTTSAPTRSSAHAAHESVSLASFLKSGVSSVLSSARAHRRQLARKCAESVCDALDVLQRRRREAVGGDTSGQPKQAEGLAERREREEKRKKTAIRPLVPRVHLRFTVPGAILQIVENERRLRRLRLEELERLGEKGLDGFGLGELSTGSWLGVPSLLAFAEPLDVTVSSQKAVVWSAGISDCLLNWHPHLLQSVIEQYHETESWLLGERLGERVAATENLRGLNVTKSELVNLAKLASAVERSKNSKGGEGYRQNDSEGPRPKAAVAHDIFQKPMIDWRLTVTMSPREREKAIQAPPVSPRSVKNKEHIKAAIRAIQALRTPRPSSAVNQTSNDLSDPLEPPRRELNGVIEEGNLLLSPRRRAEDKPNGPIPRLPLSPEDRHALLNAVKALRESEDRVAIEILGGSQRPYSAGQWLNWASKQARGGQQVGGSAGSRASQRPKRAEQEALYVRSLLLQGSQCMPGCDVKKGFVKGYSKEKELDRRLRSQTVG</sequence>
<feature type="region of interest" description="Disordered" evidence="1">
    <location>
        <begin position="360"/>
        <end position="391"/>
    </location>
</feature>
<feature type="compositionally biased region" description="Basic and acidic residues" evidence="1">
    <location>
        <begin position="412"/>
        <end position="427"/>
    </location>
</feature>
<proteinExistence type="predicted"/>
<feature type="compositionally biased region" description="Low complexity" evidence="1">
    <location>
        <begin position="437"/>
        <end position="450"/>
    </location>
</feature>
<feature type="compositionally biased region" description="Basic and acidic residues" evidence="1">
    <location>
        <begin position="380"/>
        <end position="391"/>
    </location>
</feature>
<feature type="compositionally biased region" description="Gly residues" evidence="1">
    <location>
        <begin position="130"/>
        <end position="140"/>
    </location>
</feature>
<gene>
    <name evidence="2" type="ORF">Cvel_1634</name>
</gene>
<feature type="region of interest" description="Disordered" evidence="1">
    <location>
        <begin position="407"/>
        <end position="527"/>
    </location>
</feature>
<evidence type="ECO:0000313" key="2">
    <source>
        <dbReference type="EMBL" id="CEM50381.1"/>
    </source>
</evidence>
<name>A0A0G4I0J7_9ALVE</name>
<reference evidence="2" key="1">
    <citation type="submission" date="2014-11" db="EMBL/GenBank/DDBJ databases">
        <authorList>
            <person name="Otto D Thomas"/>
            <person name="Naeem Raeece"/>
        </authorList>
    </citation>
    <scope>NUCLEOTIDE SEQUENCE</scope>
</reference>
<dbReference type="EMBL" id="CDMZ01004645">
    <property type="protein sequence ID" value="CEM50381.1"/>
    <property type="molecule type" value="Genomic_DNA"/>
</dbReference>
<feature type="region of interest" description="Disordered" evidence="1">
    <location>
        <begin position="130"/>
        <end position="163"/>
    </location>
</feature>
<organism evidence="2">
    <name type="scientific">Chromera velia CCMP2878</name>
    <dbReference type="NCBI Taxonomy" id="1169474"/>
    <lineage>
        <taxon>Eukaryota</taxon>
        <taxon>Sar</taxon>
        <taxon>Alveolata</taxon>
        <taxon>Colpodellida</taxon>
        <taxon>Chromeraceae</taxon>
        <taxon>Chromera</taxon>
    </lineage>
</organism>
<accession>A0A0G4I0J7</accession>
<feature type="region of interest" description="Disordered" evidence="1">
    <location>
        <begin position="30"/>
        <end position="69"/>
    </location>
</feature>
<feature type="compositionally biased region" description="Polar residues" evidence="1">
    <location>
        <begin position="1185"/>
        <end position="1197"/>
    </location>
</feature>
<evidence type="ECO:0000256" key="1">
    <source>
        <dbReference type="SAM" id="MobiDB-lite"/>
    </source>
</evidence>
<feature type="region of interest" description="Disordered" evidence="1">
    <location>
        <begin position="1285"/>
        <end position="1304"/>
    </location>
</feature>
<feature type="region of interest" description="Disordered" evidence="1">
    <location>
        <begin position="924"/>
        <end position="953"/>
    </location>
</feature>
<protein>
    <submittedName>
        <fullName evidence="2">Uncharacterized protein</fullName>
    </submittedName>
</protein>
<feature type="compositionally biased region" description="Basic and acidic residues" evidence="1">
    <location>
        <begin position="598"/>
        <end position="627"/>
    </location>
</feature>
<dbReference type="VEuPathDB" id="CryptoDB:Cvel_1634"/>
<feature type="region of interest" description="Disordered" evidence="1">
    <location>
        <begin position="805"/>
        <end position="875"/>
    </location>
</feature>
<feature type="compositionally biased region" description="Basic and acidic residues" evidence="1">
    <location>
        <begin position="941"/>
        <end position="951"/>
    </location>
</feature>
<feature type="region of interest" description="Disordered" evidence="1">
    <location>
        <begin position="1182"/>
        <end position="1239"/>
    </location>
</feature>
<feature type="region of interest" description="Disordered" evidence="1">
    <location>
        <begin position="1104"/>
        <end position="1125"/>
    </location>
</feature>
<feature type="region of interest" description="Disordered" evidence="1">
    <location>
        <begin position="561"/>
        <end position="659"/>
    </location>
</feature>
<feature type="compositionally biased region" description="Polar residues" evidence="1">
    <location>
        <begin position="863"/>
        <end position="872"/>
    </location>
</feature>
<feature type="compositionally biased region" description="Polar residues" evidence="1">
    <location>
        <begin position="496"/>
        <end position="508"/>
    </location>
</feature>
<feature type="compositionally biased region" description="Basic residues" evidence="1">
    <location>
        <begin position="842"/>
        <end position="853"/>
    </location>
</feature>